<accession>A0ABP0D101</accession>
<dbReference type="Proteomes" id="UP001642482">
    <property type="component" value="Unassembled WGS sequence"/>
</dbReference>
<feature type="region of interest" description="Disordered" evidence="3">
    <location>
        <begin position="205"/>
        <end position="235"/>
    </location>
</feature>
<gene>
    <name evidence="5" type="ORF">SEUCBS140593_009965</name>
</gene>
<feature type="compositionally biased region" description="Low complexity" evidence="3">
    <location>
        <begin position="132"/>
        <end position="144"/>
    </location>
</feature>
<evidence type="ECO:0000313" key="6">
    <source>
        <dbReference type="Proteomes" id="UP001642482"/>
    </source>
</evidence>
<evidence type="ECO:0000256" key="1">
    <source>
        <dbReference type="ARBA" id="ARBA00008356"/>
    </source>
</evidence>
<organism evidence="5 6">
    <name type="scientific">Sporothrix eucalyptigena</name>
    <dbReference type="NCBI Taxonomy" id="1812306"/>
    <lineage>
        <taxon>Eukaryota</taxon>
        <taxon>Fungi</taxon>
        <taxon>Dikarya</taxon>
        <taxon>Ascomycota</taxon>
        <taxon>Pezizomycotina</taxon>
        <taxon>Sordariomycetes</taxon>
        <taxon>Sordariomycetidae</taxon>
        <taxon>Ophiostomatales</taxon>
        <taxon>Ophiostomataceae</taxon>
        <taxon>Sporothrix</taxon>
    </lineage>
</organism>
<feature type="compositionally biased region" description="Low complexity" evidence="3">
    <location>
        <begin position="205"/>
        <end position="232"/>
    </location>
</feature>
<feature type="domain" description="DNA replication factor Cdt1 C-terminal" evidence="4">
    <location>
        <begin position="462"/>
        <end position="569"/>
    </location>
</feature>
<proteinExistence type="inferred from homology"/>
<dbReference type="Pfam" id="PF26121">
    <property type="entry name" value="HTH_CDT1"/>
    <property type="match status" value="1"/>
</dbReference>
<dbReference type="Pfam" id="PF16679">
    <property type="entry name" value="CDT1_C"/>
    <property type="match status" value="1"/>
</dbReference>
<evidence type="ECO:0000256" key="2">
    <source>
        <dbReference type="ARBA" id="ARBA00023306"/>
    </source>
</evidence>
<feature type="region of interest" description="Disordered" evidence="3">
    <location>
        <begin position="71"/>
        <end position="192"/>
    </location>
</feature>
<comment type="caution">
    <text evidence="5">The sequence shown here is derived from an EMBL/GenBank/DDBJ whole genome shotgun (WGS) entry which is preliminary data.</text>
</comment>
<evidence type="ECO:0000313" key="5">
    <source>
        <dbReference type="EMBL" id="CAK7237450.1"/>
    </source>
</evidence>
<feature type="compositionally biased region" description="Low complexity" evidence="3">
    <location>
        <begin position="174"/>
        <end position="188"/>
    </location>
</feature>
<feature type="region of interest" description="Disordered" evidence="3">
    <location>
        <begin position="1"/>
        <end position="43"/>
    </location>
</feature>
<protein>
    <recommendedName>
        <fullName evidence="4">DNA replication factor Cdt1 C-terminal domain-containing protein</fullName>
    </recommendedName>
</protein>
<dbReference type="Gene3D" id="1.10.10.1420">
    <property type="entry name" value="DNA replication factor Cdt1, C-terminal WH domain"/>
    <property type="match status" value="1"/>
</dbReference>
<evidence type="ECO:0000256" key="3">
    <source>
        <dbReference type="SAM" id="MobiDB-lite"/>
    </source>
</evidence>
<sequence length="596" mass="63397">MARSSRASRAAPASAKGASSVAPSTRSIDSFGRVSKRVAPSSLKKAAVASASITVAIPAGRQVAVERFLADKHTKEETTEGEITVGLSSVTATPLPQTKTPKKTSSPSPAASSTKQRKRQAAEALDADDSSRTSTSSQPQPSSAKRARRTAKAKTSVAELLARAAQRKETAVLPSVDSDSDSAPASSFDSDKTGNLIARLNLNFSTSFSSSPSPPRSTSSSPRPNSTAPTTPCESENECEDIKFVAATATSVLPLELLDLLHLQKAFSKTLAVHHAHHGVNAPVDLRSFCPGVAQAWGKRRVTLEDVQRCLGVIALTADASIANVLFLSDYGRNKICIEMQPTATGPTSTLADQLNAVFETNLRARWAEAKNAACVGANQFIATLPKVPVTKSASLLQTSALCTKGRRTLEELMHGIALKKQEKEAHEALLKAPVVEAMQVDHKVESGVPSAPAAMPAAPMNLLDRIRFRQMQRAQLLASGDLASPPTPEELERRAALQRAGDIAEVLSMLCTAASVRQSNRVSLGMTAIVSKIKDSLRTPIAREEAASCVRLLSKEVAPHWLQMVSMGGREIVIMMADKVPSKTMIQERVQSLVQ</sequence>
<comment type="similarity">
    <text evidence="1">Belongs to the Cdt1 family.</text>
</comment>
<dbReference type="InterPro" id="IPR032054">
    <property type="entry name" value="Cdt1_C"/>
</dbReference>
<keyword evidence="2" id="KW-0131">Cell cycle</keyword>
<feature type="compositionally biased region" description="Low complexity" evidence="3">
    <location>
        <begin position="1"/>
        <end position="24"/>
    </location>
</feature>
<keyword evidence="6" id="KW-1185">Reference proteome</keyword>
<evidence type="ECO:0000259" key="4">
    <source>
        <dbReference type="Pfam" id="PF16679"/>
    </source>
</evidence>
<reference evidence="5 6" key="1">
    <citation type="submission" date="2024-01" db="EMBL/GenBank/DDBJ databases">
        <authorList>
            <person name="Allen C."/>
            <person name="Tagirdzhanova G."/>
        </authorList>
    </citation>
    <scope>NUCLEOTIDE SEQUENCE [LARGE SCALE GENOMIC DNA]</scope>
</reference>
<name>A0ABP0D101_9PEZI</name>
<feature type="compositionally biased region" description="Low complexity" evidence="3">
    <location>
        <begin position="91"/>
        <end position="114"/>
    </location>
</feature>
<dbReference type="EMBL" id="CAWUHD010000181">
    <property type="protein sequence ID" value="CAK7237450.1"/>
    <property type="molecule type" value="Genomic_DNA"/>
</dbReference>
<dbReference type="InterPro" id="IPR038090">
    <property type="entry name" value="Cdt1_C_WH_dom_sf"/>
</dbReference>